<feature type="compositionally biased region" description="Basic and acidic residues" evidence="1">
    <location>
        <begin position="152"/>
        <end position="161"/>
    </location>
</feature>
<feature type="transmembrane region" description="Helical" evidence="2">
    <location>
        <begin position="21"/>
        <end position="40"/>
    </location>
</feature>
<comment type="caution">
    <text evidence="3">The sequence shown here is derived from an EMBL/GenBank/DDBJ whole genome shotgun (WGS) entry which is preliminary data.</text>
</comment>
<keyword evidence="4" id="KW-1185">Reference proteome</keyword>
<keyword evidence="2" id="KW-1133">Transmembrane helix</keyword>
<evidence type="ECO:0000256" key="2">
    <source>
        <dbReference type="SAM" id="Phobius"/>
    </source>
</evidence>
<keyword evidence="2" id="KW-0472">Membrane</keyword>
<name>A0A8H2VUL0_9HELO</name>
<organism evidence="3 4">
    <name type="scientific">Sclerotinia trifoliorum</name>
    <dbReference type="NCBI Taxonomy" id="28548"/>
    <lineage>
        <taxon>Eukaryota</taxon>
        <taxon>Fungi</taxon>
        <taxon>Dikarya</taxon>
        <taxon>Ascomycota</taxon>
        <taxon>Pezizomycotina</taxon>
        <taxon>Leotiomycetes</taxon>
        <taxon>Helotiales</taxon>
        <taxon>Sclerotiniaceae</taxon>
        <taxon>Sclerotinia</taxon>
    </lineage>
</organism>
<evidence type="ECO:0000313" key="4">
    <source>
        <dbReference type="Proteomes" id="UP000624404"/>
    </source>
</evidence>
<sequence>MWYICTTTASKKQFSQKQIPVTLFNMLSYVIVVLLGLAIFDGVGCLPILKSIESVNLNIDTIRPRDDAPLDRSSVLVKSVIGTVGLIVKDGRDDLPVGKKAHKINGRGNPSPPATLDDDDEDTIIEKKYTPSLIGKVIIEARDRTSASPHVTHSEKRESASHSRAKNMVSPATLDGQGS</sequence>
<evidence type="ECO:0000256" key="1">
    <source>
        <dbReference type="SAM" id="MobiDB-lite"/>
    </source>
</evidence>
<feature type="region of interest" description="Disordered" evidence="1">
    <location>
        <begin position="98"/>
        <end position="121"/>
    </location>
</feature>
<dbReference type="OrthoDB" id="3560157at2759"/>
<proteinExistence type="predicted"/>
<dbReference type="AlphaFoldDB" id="A0A8H2VUL0"/>
<dbReference type="EMBL" id="CAJHIA010000013">
    <property type="protein sequence ID" value="CAD6445033.1"/>
    <property type="molecule type" value="Genomic_DNA"/>
</dbReference>
<accession>A0A8H2VUL0</accession>
<reference evidence="3" key="1">
    <citation type="submission" date="2020-10" db="EMBL/GenBank/DDBJ databases">
        <authorList>
            <person name="Kusch S."/>
        </authorList>
    </citation>
    <scope>NUCLEOTIDE SEQUENCE</scope>
    <source>
        <strain evidence="3">SwB9</strain>
    </source>
</reference>
<protein>
    <submittedName>
        <fullName evidence="3">8e17f09d-5b6b-471f-bb6a-98d7531062d5</fullName>
    </submittedName>
</protein>
<dbReference type="Proteomes" id="UP000624404">
    <property type="component" value="Unassembled WGS sequence"/>
</dbReference>
<evidence type="ECO:0000313" key="3">
    <source>
        <dbReference type="EMBL" id="CAD6445033.1"/>
    </source>
</evidence>
<gene>
    <name evidence="3" type="ORF">SCLTRI_LOCUS4825</name>
</gene>
<feature type="region of interest" description="Disordered" evidence="1">
    <location>
        <begin position="144"/>
        <end position="179"/>
    </location>
</feature>
<keyword evidence="2" id="KW-0812">Transmembrane</keyword>